<evidence type="ECO:0000256" key="4">
    <source>
        <dbReference type="ARBA" id="ARBA00023136"/>
    </source>
</evidence>
<feature type="domain" description="SusD-like N-terminal" evidence="7">
    <location>
        <begin position="26"/>
        <end position="225"/>
    </location>
</feature>
<dbReference type="InterPro" id="IPR033985">
    <property type="entry name" value="SusD-like_N"/>
</dbReference>
<dbReference type="EMBL" id="PVTE01000012">
    <property type="protein sequence ID" value="PRY36524.1"/>
    <property type="molecule type" value="Genomic_DNA"/>
</dbReference>
<dbReference type="InterPro" id="IPR011990">
    <property type="entry name" value="TPR-like_helical_dom_sf"/>
</dbReference>
<dbReference type="AlphaFoldDB" id="A0A2T0SSY4"/>
<feature type="domain" description="RagB/SusD" evidence="6">
    <location>
        <begin position="328"/>
        <end position="500"/>
    </location>
</feature>
<dbReference type="Proteomes" id="UP000238375">
    <property type="component" value="Unassembled WGS sequence"/>
</dbReference>
<reference evidence="8 9" key="1">
    <citation type="submission" date="2018-03" db="EMBL/GenBank/DDBJ databases">
        <title>Genomic Encyclopedia of Archaeal and Bacterial Type Strains, Phase II (KMG-II): from individual species to whole genera.</title>
        <authorList>
            <person name="Goeker M."/>
        </authorList>
    </citation>
    <scope>NUCLEOTIDE SEQUENCE [LARGE SCALE GENOMIC DNA]</scope>
    <source>
        <strain evidence="8 9">DSM 28354</strain>
    </source>
</reference>
<accession>A0A2T0SSY4</accession>
<dbReference type="OrthoDB" id="636214at2"/>
<keyword evidence="9" id="KW-1185">Reference proteome</keyword>
<dbReference type="GO" id="GO:0009279">
    <property type="term" value="C:cell outer membrane"/>
    <property type="evidence" value="ECO:0007669"/>
    <property type="project" value="UniProtKB-SubCell"/>
</dbReference>
<keyword evidence="5" id="KW-0998">Cell outer membrane</keyword>
<comment type="similarity">
    <text evidence="2">Belongs to the SusD family.</text>
</comment>
<dbReference type="InterPro" id="IPR012944">
    <property type="entry name" value="SusD_RagB_dom"/>
</dbReference>
<evidence type="ECO:0000313" key="9">
    <source>
        <dbReference type="Proteomes" id="UP000238375"/>
    </source>
</evidence>
<organism evidence="8 9">
    <name type="scientific">Spirosoma oryzae</name>
    <dbReference type="NCBI Taxonomy" id="1469603"/>
    <lineage>
        <taxon>Bacteria</taxon>
        <taxon>Pseudomonadati</taxon>
        <taxon>Bacteroidota</taxon>
        <taxon>Cytophagia</taxon>
        <taxon>Cytophagales</taxon>
        <taxon>Cytophagaceae</taxon>
        <taxon>Spirosoma</taxon>
    </lineage>
</organism>
<dbReference type="PROSITE" id="PS51257">
    <property type="entry name" value="PROKAR_LIPOPROTEIN"/>
    <property type="match status" value="1"/>
</dbReference>
<evidence type="ECO:0000256" key="3">
    <source>
        <dbReference type="ARBA" id="ARBA00022729"/>
    </source>
</evidence>
<evidence type="ECO:0000259" key="6">
    <source>
        <dbReference type="Pfam" id="PF07980"/>
    </source>
</evidence>
<evidence type="ECO:0000256" key="1">
    <source>
        <dbReference type="ARBA" id="ARBA00004442"/>
    </source>
</evidence>
<dbReference type="Pfam" id="PF14322">
    <property type="entry name" value="SusD-like_3"/>
    <property type="match status" value="1"/>
</dbReference>
<keyword evidence="4" id="KW-0472">Membrane</keyword>
<dbReference type="SUPFAM" id="SSF48452">
    <property type="entry name" value="TPR-like"/>
    <property type="match status" value="1"/>
</dbReference>
<comment type="caution">
    <text evidence="8">The sequence shown here is derived from an EMBL/GenBank/DDBJ whole genome shotgun (WGS) entry which is preliminary data.</text>
</comment>
<keyword evidence="3" id="KW-0732">Signal</keyword>
<dbReference type="Pfam" id="PF07980">
    <property type="entry name" value="SusD_RagB"/>
    <property type="match status" value="1"/>
</dbReference>
<evidence type="ECO:0000256" key="2">
    <source>
        <dbReference type="ARBA" id="ARBA00006275"/>
    </source>
</evidence>
<evidence type="ECO:0000256" key="5">
    <source>
        <dbReference type="ARBA" id="ARBA00023237"/>
    </source>
</evidence>
<proteinExistence type="inferred from homology"/>
<evidence type="ECO:0000259" key="7">
    <source>
        <dbReference type="Pfam" id="PF14322"/>
    </source>
</evidence>
<protein>
    <submittedName>
        <fullName evidence="8">Putative outer membrane starch-binding protein</fullName>
    </submittedName>
</protein>
<comment type="subcellular location">
    <subcellularLocation>
        <location evidence="1">Cell outer membrane</location>
    </subcellularLocation>
</comment>
<name>A0A2T0SSY4_9BACT</name>
<dbReference type="RefSeq" id="WP_106138725.1">
    <property type="nucleotide sequence ID" value="NZ_PVTE01000012.1"/>
</dbReference>
<gene>
    <name evidence="8" type="ORF">CLV58_112115</name>
</gene>
<sequence length="500" mass="56366">MNRFFKPLYGLLLGGTLLGSYGCTNYLDEVNRSNFSQNSYFTSASQAQSAVDGLYASLRMFTADNGYGERPWVTLELINGHATTLGQSFFNSQFINQTADAANPPFRTIWQSSYNAIGSANLAIQRIPAISMDEALKKNLLGQAYFMRAFFYYHLVRLYGDVPLILDPIDASSTQLYPTRSPQADVYALIVNDLKQAEQAGLPTTDQTGRVSTGAVKSLLSSVYLTMAGYPLQKTENYALAAAKAKEVIDLNVYPLFTSYDYLHDNAHKNQGELILQAQYSSAIATNSISAQIIPYFARVSVYGDEYGSLIPTEGFYKTYESGDLRAQERQFYFTSYPSITDTTRTVQFGVHALYKYFHKESALNRNVNSDQNWTLLRMPEVMLIYAEASNEANGPTAAAYAQINAIRSRAKLPALTGLTKDQFREAIWKERYHELAYENKAYFDTQRTRKVYDVRNNRMVDAIGFTNESGTTFTEKYLLWGLPQYEINNNRALTQNTGW</sequence>
<dbReference type="Gene3D" id="1.25.40.390">
    <property type="match status" value="1"/>
</dbReference>
<evidence type="ECO:0000313" key="8">
    <source>
        <dbReference type="EMBL" id="PRY36524.1"/>
    </source>
</evidence>